<evidence type="ECO:0000313" key="10">
    <source>
        <dbReference type="EMBL" id="AUX23275.1"/>
    </source>
</evidence>
<keyword evidence="5 8" id="KW-0812">Transmembrane</keyword>
<dbReference type="OrthoDB" id="9814303at2"/>
<dbReference type="Gene3D" id="1.20.1720.10">
    <property type="entry name" value="Multidrug resistance protein D"/>
    <property type="match status" value="1"/>
</dbReference>
<name>A0A4P2Q1W9_SORCE</name>
<dbReference type="Pfam" id="PF07690">
    <property type="entry name" value="MFS_1"/>
    <property type="match status" value="1"/>
</dbReference>
<sequence length="401" mass="42072">MSGFGKALFLVYATLLSVVGLFASEMFVPSLGAIQRHFQSDAARVGLSISIYMAGFAVAQLFYGALSDQVGRKPPLLVGLTLFLLGTLGCISAGSIEAFLAFRLVQAIGVGAAYVLWQPMVFDLFQGDEVQRLFARLMAVGSLSPALAPLLGGYMAQSLGWRSVFWLLTGLTVALLAWTALVYRESLSREARQPFSASKLLRQYAGLLRSRFFLGHAGAIGCGLGAYFAFLTMLPLVLSGLGYPPNVIGSMYLPLVVAFIVGAEIGRRVHPSLGDRGSCALGAGLGLAGAVILLASSSQGVSSHWQLVPPAMLLTLGNGFLVPTGTAYLIKSHPDRAGACASAAGFLVALMAFASTFLASLAFDRIGVLAMTGTMLLFALVMNVSLYWGRRGAQIPAVAGG</sequence>
<evidence type="ECO:0000256" key="4">
    <source>
        <dbReference type="ARBA" id="ARBA00022475"/>
    </source>
</evidence>
<dbReference type="InterPro" id="IPR011701">
    <property type="entry name" value="MFS"/>
</dbReference>
<evidence type="ECO:0000313" key="11">
    <source>
        <dbReference type="Proteomes" id="UP000295781"/>
    </source>
</evidence>
<evidence type="ECO:0000259" key="9">
    <source>
        <dbReference type="PROSITE" id="PS50850"/>
    </source>
</evidence>
<protein>
    <submittedName>
        <fullName evidence="10">Bcr/CflA family drug resistance efflux transporter</fullName>
    </submittedName>
</protein>
<feature type="transmembrane region" description="Helical" evidence="8">
    <location>
        <begin position="47"/>
        <end position="64"/>
    </location>
</feature>
<feature type="transmembrane region" description="Helical" evidence="8">
    <location>
        <begin position="307"/>
        <end position="330"/>
    </location>
</feature>
<proteinExistence type="inferred from homology"/>
<feature type="transmembrane region" description="Helical" evidence="8">
    <location>
        <begin position="76"/>
        <end position="94"/>
    </location>
</feature>
<feature type="transmembrane region" description="Helical" evidence="8">
    <location>
        <begin position="337"/>
        <end position="360"/>
    </location>
</feature>
<dbReference type="PANTHER" id="PTHR23502">
    <property type="entry name" value="MAJOR FACILITATOR SUPERFAMILY"/>
    <property type="match status" value="1"/>
</dbReference>
<dbReference type="GO" id="GO:0042910">
    <property type="term" value="F:xenobiotic transmembrane transporter activity"/>
    <property type="evidence" value="ECO:0007669"/>
    <property type="project" value="InterPro"/>
</dbReference>
<feature type="transmembrane region" description="Helical" evidence="8">
    <location>
        <begin position="212"/>
        <end position="234"/>
    </location>
</feature>
<dbReference type="GO" id="GO:1990961">
    <property type="term" value="P:xenobiotic detoxification by transmembrane export across the plasma membrane"/>
    <property type="evidence" value="ECO:0007669"/>
    <property type="project" value="InterPro"/>
</dbReference>
<keyword evidence="3" id="KW-0813">Transport</keyword>
<dbReference type="EMBL" id="CP012670">
    <property type="protein sequence ID" value="AUX23275.1"/>
    <property type="molecule type" value="Genomic_DNA"/>
</dbReference>
<evidence type="ECO:0000256" key="8">
    <source>
        <dbReference type="SAM" id="Phobius"/>
    </source>
</evidence>
<reference evidence="10 11" key="1">
    <citation type="submission" date="2015-09" db="EMBL/GenBank/DDBJ databases">
        <title>Sorangium comparison.</title>
        <authorList>
            <person name="Zaburannyi N."/>
            <person name="Bunk B."/>
            <person name="Overmann J."/>
            <person name="Mueller R."/>
        </authorList>
    </citation>
    <scope>NUCLEOTIDE SEQUENCE [LARGE SCALE GENOMIC DNA]</scope>
    <source>
        <strain evidence="10 11">So ceGT47</strain>
    </source>
</reference>
<dbReference type="PANTHER" id="PTHR23502:SF162">
    <property type="entry name" value="INNER MEMBRANE TRANSPORT PROTEIN YDHC"/>
    <property type="match status" value="1"/>
</dbReference>
<dbReference type="InterPro" id="IPR020846">
    <property type="entry name" value="MFS_dom"/>
</dbReference>
<feature type="transmembrane region" description="Helical" evidence="8">
    <location>
        <begin position="100"/>
        <end position="121"/>
    </location>
</feature>
<feature type="transmembrane region" description="Helical" evidence="8">
    <location>
        <begin position="366"/>
        <end position="388"/>
    </location>
</feature>
<keyword evidence="4" id="KW-1003">Cell membrane</keyword>
<evidence type="ECO:0000256" key="7">
    <source>
        <dbReference type="ARBA" id="ARBA00023136"/>
    </source>
</evidence>
<evidence type="ECO:0000256" key="1">
    <source>
        <dbReference type="ARBA" id="ARBA00004651"/>
    </source>
</evidence>
<feature type="transmembrane region" description="Helical" evidence="8">
    <location>
        <begin position="133"/>
        <end position="152"/>
    </location>
</feature>
<evidence type="ECO:0000256" key="2">
    <source>
        <dbReference type="ARBA" id="ARBA00006236"/>
    </source>
</evidence>
<dbReference type="InterPro" id="IPR004812">
    <property type="entry name" value="Efflux_drug-R_Bcr/CmlA"/>
</dbReference>
<keyword evidence="7 8" id="KW-0472">Membrane</keyword>
<dbReference type="RefSeq" id="WP_129348319.1">
    <property type="nucleotide sequence ID" value="NZ_CP012670.1"/>
</dbReference>
<dbReference type="PROSITE" id="PS50850">
    <property type="entry name" value="MFS"/>
    <property type="match status" value="1"/>
</dbReference>
<gene>
    <name evidence="10" type="ORF">SOCEGT47_037980</name>
</gene>
<feature type="transmembrane region" description="Helical" evidence="8">
    <location>
        <begin position="246"/>
        <end position="265"/>
    </location>
</feature>
<evidence type="ECO:0000256" key="6">
    <source>
        <dbReference type="ARBA" id="ARBA00022989"/>
    </source>
</evidence>
<dbReference type="SUPFAM" id="SSF103473">
    <property type="entry name" value="MFS general substrate transporter"/>
    <property type="match status" value="1"/>
</dbReference>
<evidence type="ECO:0000256" key="3">
    <source>
        <dbReference type="ARBA" id="ARBA00022448"/>
    </source>
</evidence>
<feature type="transmembrane region" description="Helical" evidence="8">
    <location>
        <begin position="277"/>
        <end position="295"/>
    </location>
</feature>
<comment type="subcellular location">
    <subcellularLocation>
        <location evidence="1">Cell membrane</location>
        <topology evidence="1">Multi-pass membrane protein</topology>
    </subcellularLocation>
</comment>
<dbReference type="Proteomes" id="UP000295781">
    <property type="component" value="Chromosome"/>
</dbReference>
<dbReference type="AlphaFoldDB" id="A0A4P2Q1W9"/>
<organism evidence="10 11">
    <name type="scientific">Sorangium cellulosum</name>
    <name type="common">Polyangium cellulosum</name>
    <dbReference type="NCBI Taxonomy" id="56"/>
    <lineage>
        <taxon>Bacteria</taxon>
        <taxon>Pseudomonadati</taxon>
        <taxon>Myxococcota</taxon>
        <taxon>Polyangia</taxon>
        <taxon>Polyangiales</taxon>
        <taxon>Polyangiaceae</taxon>
        <taxon>Sorangium</taxon>
    </lineage>
</organism>
<comment type="similarity">
    <text evidence="2">Belongs to the major facilitator superfamily. Bcr/CmlA family.</text>
</comment>
<dbReference type="InterPro" id="IPR036259">
    <property type="entry name" value="MFS_trans_sf"/>
</dbReference>
<evidence type="ECO:0000256" key="5">
    <source>
        <dbReference type="ARBA" id="ARBA00022692"/>
    </source>
</evidence>
<dbReference type="NCBIfam" id="TIGR00710">
    <property type="entry name" value="efflux_Bcr_CflA"/>
    <property type="match status" value="1"/>
</dbReference>
<dbReference type="GO" id="GO:0005886">
    <property type="term" value="C:plasma membrane"/>
    <property type="evidence" value="ECO:0007669"/>
    <property type="project" value="UniProtKB-SubCell"/>
</dbReference>
<accession>A0A4P2Q1W9</accession>
<feature type="transmembrane region" description="Helical" evidence="8">
    <location>
        <begin position="164"/>
        <end position="183"/>
    </location>
</feature>
<feature type="domain" description="Major facilitator superfamily (MFS) profile" evidence="9">
    <location>
        <begin position="1"/>
        <end position="391"/>
    </location>
</feature>
<keyword evidence="6 8" id="KW-1133">Transmembrane helix</keyword>